<dbReference type="Gene3D" id="3.40.30.10">
    <property type="entry name" value="Glutaredoxin"/>
    <property type="match status" value="1"/>
</dbReference>
<name>A0AAV1LPZ4_9NEOP</name>
<dbReference type="EMBL" id="CAVLGL010000094">
    <property type="protein sequence ID" value="CAK1597515.1"/>
    <property type="molecule type" value="Genomic_DNA"/>
</dbReference>
<protein>
    <submittedName>
        <fullName evidence="1">Uncharacterized protein</fullName>
    </submittedName>
</protein>
<evidence type="ECO:0000313" key="1">
    <source>
        <dbReference type="EMBL" id="CAK1597515.1"/>
    </source>
</evidence>
<reference evidence="1 2" key="1">
    <citation type="submission" date="2023-11" db="EMBL/GenBank/DDBJ databases">
        <authorList>
            <person name="Hedman E."/>
            <person name="Englund M."/>
            <person name="Stromberg M."/>
            <person name="Nyberg Akerstrom W."/>
            <person name="Nylinder S."/>
            <person name="Jareborg N."/>
            <person name="Kallberg Y."/>
            <person name="Kronander E."/>
        </authorList>
    </citation>
    <scope>NUCLEOTIDE SEQUENCE [LARGE SCALE GENOMIC DNA]</scope>
</reference>
<accession>A0AAV1LPZ4</accession>
<proteinExistence type="predicted"/>
<keyword evidence="2" id="KW-1185">Reference proteome</keyword>
<dbReference type="Proteomes" id="UP001314205">
    <property type="component" value="Unassembled WGS sequence"/>
</dbReference>
<sequence length="95" mass="10914">MMCFFTYPEAAAKYRVQDGPTSRQLPTVLLLSEGQEKMRRPQPDHSGKLQKFLFSKDNLKAAFDLDGLYQDCKDKLASAKANKKTEKTKEKFDSY</sequence>
<dbReference type="AlphaFoldDB" id="A0AAV1LPZ4"/>
<evidence type="ECO:0000313" key="2">
    <source>
        <dbReference type="Proteomes" id="UP001314205"/>
    </source>
</evidence>
<organism evidence="1 2">
    <name type="scientific">Parnassius mnemosyne</name>
    <name type="common">clouded apollo</name>
    <dbReference type="NCBI Taxonomy" id="213953"/>
    <lineage>
        <taxon>Eukaryota</taxon>
        <taxon>Metazoa</taxon>
        <taxon>Ecdysozoa</taxon>
        <taxon>Arthropoda</taxon>
        <taxon>Hexapoda</taxon>
        <taxon>Insecta</taxon>
        <taxon>Pterygota</taxon>
        <taxon>Neoptera</taxon>
        <taxon>Endopterygota</taxon>
        <taxon>Lepidoptera</taxon>
        <taxon>Glossata</taxon>
        <taxon>Ditrysia</taxon>
        <taxon>Papilionoidea</taxon>
        <taxon>Papilionidae</taxon>
        <taxon>Parnassiinae</taxon>
        <taxon>Parnassini</taxon>
        <taxon>Parnassius</taxon>
        <taxon>Driopa</taxon>
    </lineage>
</organism>
<comment type="caution">
    <text evidence="1">The sequence shown here is derived from an EMBL/GenBank/DDBJ whole genome shotgun (WGS) entry which is preliminary data.</text>
</comment>
<gene>
    <name evidence="1" type="ORF">PARMNEM_LOCUS16715</name>
</gene>